<accession>A0A1J4QCN4</accession>
<proteinExistence type="predicted"/>
<dbReference type="AlphaFoldDB" id="A0A1J4QCN4"/>
<sequence>MEKNDHFVINPTFKRRIGYAIRYYIFMQLYYRRFTHYQHHRGRTCLSEGLAWLKGFHAKNINKKRDKSLNKRLIIEHSGHFFLVPLQVTDDFQIRIHSSFENIHQFIHHTLMSFANNANENDVLVFKHHPMDRGYTNYKPFITHECKRLNIDKRVFYGYELSLPELYPHCKGVVTVNSTVGMSALQHSVPTITLGKAIYDIPGLTSQHGLDRFWKKPCPVNKKLIHQLRYFMLNHTQLNGSFYGEYKKTCEQIGQRLLSLNSHSTAHTTVHNIDYQTKPLSVLASQAKPAA</sequence>
<dbReference type="GO" id="GO:0015774">
    <property type="term" value="P:polysaccharide transport"/>
    <property type="evidence" value="ECO:0007669"/>
    <property type="project" value="InterPro"/>
</dbReference>
<reference evidence="1 2" key="1">
    <citation type="submission" date="2016-07" db="EMBL/GenBank/DDBJ databases">
        <title>Draft Genome Sequence of Oceanisphaera psychrotolerans, isolated from coastal sediment samples.</title>
        <authorList>
            <person name="Zhuo S."/>
            <person name="Ruan Z."/>
        </authorList>
    </citation>
    <scope>NUCLEOTIDE SEQUENCE [LARGE SCALE GENOMIC DNA]</scope>
    <source>
        <strain evidence="1 2">LAM-WHM-ZC</strain>
    </source>
</reference>
<evidence type="ECO:0000313" key="1">
    <source>
        <dbReference type="EMBL" id="OIN07998.1"/>
    </source>
</evidence>
<comment type="caution">
    <text evidence="1">The sequence shown here is derived from an EMBL/GenBank/DDBJ whole genome shotgun (WGS) entry which is preliminary data.</text>
</comment>
<organism evidence="1 2">
    <name type="scientific">Oceanisphaera psychrotolerans</name>
    <dbReference type="NCBI Taxonomy" id="1414654"/>
    <lineage>
        <taxon>Bacteria</taxon>
        <taxon>Pseudomonadati</taxon>
        <taxon>Pseudomonadota</taxon>
        <taxon>Gammaproteobacteria</taxon>
        <taxon>Aeromonadales</taxon>
        <taxon>Aeromonadaceae</taxon>
        <taxon>Oceanisphaera</taxon>
    </lineage>
</organism>
<dbReference type="GO" id="GO:0000271">
    <property type="term" value="P:polysaccharide biosynthetic process"/>
    <property type="evidence" value="ECO:0007669"/>
    <property type="project" value="InterPro"/>
</dbReference>
<gene>
    <name evidence="1" type="ORF">BFR47_15900</name>
</gene>
<dbReference type="Pfam" id="PF05159">
    <property type="entry name" value="Capsule_synth"/>
    <property type="match status" value="1"/>
</dbReference>
<dbReference type="EMBL" id="MDKE01000030">
    <property type="protein sequence ID" value="OIN07998.1"/>
    <property type="molecule type" value="Genomic_DNA"/>
</dbReference>
<evidence type="ECO:0000313" key="2">
    <source>
        <dbReference type="Proteomes" id="UP000243073"/>
    </source>
</evidence>
<evidence type="ECO:0008006" key="3">
    <source>
        <dbReference type="Google" id="ProtNLM"/>
    </source>
</evidence>
<keyword evidence="2" id="KW-1185">Reference proteome</keyword>
<dbReference type="Proteomes" id="UP000243073">
    <property type="component" value="Unassembled WGS sequence"/>
</dbReference>
<dbReference type="STRING" id="1414654.BFR47_15900"/>
<dbReference type="InterPro" id="IPR007833">
    <property type="entry name" value="Capsule_polysaccharide_synth"/>
</dbReference>
<name>A0A1J4QCN4_9GAMM</name>
<protein>
    <recommendedName>
        <fullName evidence="3">Capsule biosynthesis protein</fullName>
    </recommendedName>
</protein>